<comment type="caution">
    <text evidence="2">The sequence shown here is derived from an EMBL/GenBank/DDBJ whole genome shotgun (WGS) entry which is preliminary data.</text>
</comment>
<dbReference type="Gene3D" id="2.60.120.10">
    <property type="entry name" value="Jelly Rolls"/>
    <property type="match status" value="1"/>
</dbReference>
<protein>
    <submittedName>
        <fullName evidence="2">Crp/Fnr family transcriptional regulator</fullName>
    </submittedName>
</protein>
<dbReference type="InterPro" id="IPR014710">
    <property type="entry name" value="RmlC-like_jellyroll"/>
</dbReference>
<dbReference type="CDD" id="cd00038">
    <property type="entry name" value="CAP_ED"/>
    <property type="match status" value="1"/>
</dbReference>
<dbReference type="InterPro" id="IPR018490">
    <property type="entry name" value="cNMP-bd_dom_sf"/>
</dbReference>
<proteinExistence type="predicted"/>
<dbReference type="EMBL" id="JAUJEB010000015">
    <property type="protein sequence ID" value="MDN5217335.1"/>
    <property type="molecule type" value="Genomic_DNA"/>
</dbReference>
<dbReference type="Pfam" id="PF00027">
    <property type="entry name" value="cNMP_binding"/>
    <property type="match status" value="1"/>
</dbReference>
<organism evidence="2 3">
    <name type="scientific">Agaribacillus aureus</name>
    <dbReference type="NCBI Taxonomy" id="3051825"/>
    <lineage>
        <taxon>Bacteria</taxon>
        <taxon>Pseudomonadati</taxon>
        <taxon>Bacteroidota</taxon>
        <taxon>Cytophagia</taxon>
        <taxon>Cytophagales</taxon>
        <taxon>Splendidivirgaceae</taxon>
        <taxon>Agaribacillus</taxon>
    </lineage>
</organism>
<evidence type="ECO:0000259" key="1">
    <source>
        <dbReference type="Pfam" id="PF00027"/>
    </source>
</evidence>
<dbReference type="SUPFAM" id="SSF51206">
    <property type="entry name" value="cAMP-binding domain-like"/>
    <property type="match status" value="1"/>
</dbReference>
<reference evidence="2" key="1">
    <citation type="submission" date="2023-06" db="EMBL/GenBank/DDBJ databases">
        <title>Genomic of Agaribacillus aureum.</title>
        <authorList>
            <person name="Wang G."/>
        </authorList>
    </citation>
    <scope>NUCLEOTIDE SEQUENCE</scope>
    <source>
        <strain evidence="2">BMA12</strain>
    </source>
</reference>
<dbReference type="Proteomes" id="UP001172083">
    <property type="component" value="Unassembled WGS sequence"/>
</dbReference>
<accession>A0ABT8LHR0</accession>
<feature type="domain" description="Cyclic nucleotide-binding" evidence="1">
    <location>
        <begin position="30"/>
        <end position="117"/>
    </location>
</feature>
<gene>
    <name evidence="2" type="ORF">QQ020_35000</name>
</gene>
<evidence type="ECO:0000313" key="2">
    <source>
        <dbReference type="EMBL" id="MDN5217335.1"/>
    </source>
</evidence>
<dbReference type="InterPro" id="IPR000595">
    <property type="entry name" value="cNMP-bd_dom"/>
</dbReference>
<dbReference type="RefSeq" id="WP_346762671.1">
    <property type="nucleotide sequence ID" value="NZ_JAUJEB010000015.1"/>
</dbReference>
<name>A0ABT8LHR0_9BACT</name>
<keyword evidence="3" id="KW-1185">Reference proteome</keyword>
<sequence>MKEALKKYINKIHAIPDELMEPFLELWHLKSASKKEIVTRVNSTDKYLYFIVKGVQKAYYITDGNEYIIAFSHPYTFTCIPESFLTQKPSNYCWQCVSDSEFLRISYTDFFTFVEKHPAFETMLRKKLIGTLGGLVSRYHRLLAYPMEERFKDLIKNSPQLINLIPQKDIANYLKIDPTNFSKLINSIKI</sequence>
<evidence type="ECO:0000313" key="3">
    <source>
        <dbReference type="Proteomes" id="UP001172083"/>
    </source>
</evidence>